<dbReference type="Proteomes" id="UP000054783">
    <property type="component" value="Unassembled WGS sequence"/>
</dbReference>
<dbReference type="STRING" id="990121.A0A0V0ZNV7"/>
<protein>
    <submittedName>
        <fullName evidence="4">Zinc finger CCCH domain-containing protein 3</fullName>
    </submittedName>
</protein>
<sequence length="655" mass="76734">MAQFIKLLSKQFINLHPKGDMAKVYTMTHNKYSWKKSNSQYAVISSSSKFSNISLRSVVDNKYKFVRTEEPEKVSLKGDIWKNVPKLKYSGLDIGLFSEKRSACSNKKVKPCSSVRKHNSKFKLHSKYYAEKRKIQQNVVRNRTTSLKSETKQETATLQASSSLQRNVSPEVYLKPSCLMEEGLKKVENANTSIVKNSSKLSLKSPSADVRRKTEIRTRYKIRKLAKVGLKRSMNNTNPIAKKTMKLSESNNVGTSPRNTTRYKLRRLSCDFRNTKRKSVIFHNSRVKQNRFKWQREKLKEKRFCNPKTVKMISKYKLRNLGHWEQFVVSKSGQQRSKIVSRYRLRILANNGKAMHKTPCQQRNACRRIISKYRLLNLKKSKKGEYTKRVVSKYKLLNNVKRTKLNHRRVQRVKSKYKLDQRAGQPWYRWRRLTVQPRKSAVQEYAKKLVKKIKSVSNPWHFKNAHKLIRKNDCLFYIRFGYCTRGSQCPHAHDPTRVVICRRFLRGKCNNKFCRFSHVISDEKLPQCQFFAQGRCDIYECPYLHVTYAPGTAVCKKFQLGRCMQGKHCSKRHIYTNNLKKKTVKKKLAKSTTVETKEEDISEMECTSCPAGECIHFIRLPTDSIAEENEKPKLIGERYMDITIRNDRCHTDETS</sequence>
<feature type="domain" description="C3H1-type" evidence="3">
    <location>
        <begin position="549"/>
        <end position="576"/>
    </location>
</feature>
<proteinExistence type="predicted"/>
<dbReference type="AlphaFoldDB" id="A0A0V0ZNV7"/>
<feature type="zinc finger region" description="C3H1-type" evidence="1">
    <location>
        <begin position="522"/>
        <end position="548"/>
    </location>
</feature>
<dbReference type="PANTHER" id="PTHR46156">
    <property type="entry name" value="CCCH ZINGC FINGER"/>
    <property type="match status" value="1"/>
</dbReference>
<dbReference type="InterPro" id="IPR000571">
    <property type="entry name" value="Znf_CCCH"/>
</dbReference>
<keyword evidence="5" id="KW-1185">Reference proteome</keyword>
<feature type="domain" description="C3H1-type" evidence="3">
    <location>
        <begin position="500"/>
        <end position="521"/>
    </location>
</feature>
<feature type="zinc finger region" description="C3H1-type" evidence="1">
    <location>
        <begin position="549"/>
        <end position="576"/>
    </location>
</feature>
<dbReference type="PROSITE" id="PS50103">
    <property type="entry name" value="ZF_C3H1"/>
    <property type="match status" value="4"/>
</dbReference>
<reference evidence="4 5" key="1">
    <citation type="submission" date="2015-01" db="EMBL/GenBank/DDBJ databases">
        <title>Evolution of Trichinella species and genotypes.</title>
        <authorList>
            <person name="Korhonen P.K."/>
            <person name="Edoardo P."/>
            <person name="Giuseppe L.R."/>
            <person name="Gasser R.B."/>
        </authorList>
    </citation>
    <scope>NUCLEOTIDE SEQUENCE [LARGE SCALE GENOMIC DNA]</scope>
    <source>
        <strain evidence="4">ISS2496</strain>
    </source>
</reference>
<keyword evidence="1" id="KW-0863">Zinc-finger</keyword>
<dbReference type="SMART" id="SM00356">
    <property type="entry name" value="ZnF_C3H1"/>
    <property type="match status" value="4"/>
</dbReference>
<dbReference type="GO" id="GO:0008270">
    <property type="term" value="F:zinc ion binding"/>
    <property type="evidence" value="ECO:0007669"/>
    <property type="project" value="UniProtKB-KW"/>
</dbReference>
<evidence type="ECO:0000256" key="1">
    <source>
        <dbReference type="PROSITE-ProRule" id="PRU00723"/>
    </source>
</evidence>
<feature type="zinc finger region" description="C3H1-type" evidence="1">
    <location>
        <begin position="468"/>
        <end position="496"/>
    </location>
</feature>
<feature type="domain" description="C3H1-type" evidence="3">
    <location>
        <begin position="522"/>
        <end position="548"/>
    </location>
</feature>
<keyword evidence="1" id="KW-0862">Zinc</keyword>
<evidence type="ECO:0000259" key="3">
    <source>
        <dbReference type="PROSITE" id="PS50103"/>
    </source>
</evidence>
<evidence type="ECO:0000313" key="5">
    <source>
        <dbReference type="Proteomes" id="UP000054783"/>
    </source>
</evidence>
<feature type="region of interest" description="Disordered" evidence="2">
    <location>
        <begin position="143"/>
        <end position="162"/>
    </location>
</feature>
<accession>A0A0V0ZNV7</accession>
<feature type="domain" description="C3H1-type" evidence="3">
    <location>
        <begin position="468"/>
        <end position="496"/>
    </location>
</feature>
<gene>
    <name evidence="4" type="primary">ZC3H3</name>
    <name evidence="4" type="ORF">T12_7907</name>
</gene>
<dbReference type="GO" id="GO:0005634">
    <property type="term" value="C:nucleus"/>
    <property type="evidence" value="ECO:0007669"/>
    <property type="project" value="TreeGrafter"/>
</dbReference>
<name>A0A0V0ZNV7_9BILA</name>
<dbReference type="EMBL" id="JYDQ01000129">
    <property type="protein sequence ID" value="KRY13875.1"/>
    <property type="molecule type" value="Genomic_DNA"/>
</dbReference>
<dbReference type="Gene3D" id="4.10.1000.10">
    <property type="entry name" value="Zinc finger, CCCH-type"/>
    <property type="match status" value="1"/>
</dbReference>
<evidence type="ECO:0000313" key="4">
    <source>
        <dbReference type="EMBL" id="KRY13875.1"/>
    </source>
</evidence>
<feature type="zinc finger region" description="C3H1-type" evidence="1">
    <location>
        <begin position="500"/>
        <end position="521"/>
    </location>
</feature>
<comment type="caution">
    <text evidence="4">The sequence shown here is derived from an EMBL/GenBank/DDBJ whole genome shotgun (WGS) entry which is preliminary data.</text>
</comment>
<evidence type="ECO:0000256" key="2">
    <source>
        <dbReference type="SAM" id="MobiDB-lite"/>
    </source>
</evidence>
<organism evidence="4 5">
    <name type="scientific">Trichinella patagoniensis</name>
    <dbReference type="NCBI Taxonomy" id="990121"/>
    <lineage>
        <taxon>Eukaryota</taxon>
        <taxon>Metazoa</taxon>
        <taxon>Ecdysozoa</taxon>
        <taxon>Nematoda</taxon>
        <taxon>Enoplea</taxon>
        <taxon>Dorylaimia</taxon>
        <taxon>Trichinellida</taxon>
        <taxon>Trichinellidae</taxon>
        <taxon>Trichinella</taxon>
    </lineage>
</organism>
<dbReference type="OrthoDB" id="411372at2759"/>
<dbReference type="PANTHER" id="PTHR46156:SF1">
    <property type="entry name" value="ZINC FINGER CCCH DOMAIN-CONTAINING PROTEIN 3"/>
    <property type="match status" value="1"/>
</dbReference>
<keyword evidence="1" id="KW-0479">Metal-binding</keyword>